<evidence type="ECO:0000256" key="1">
    <source>
        <dbReference type="ARBA" id="ARBA00005964"/>
    </source>
</evidence>
<dbReference type="SUPFAM" id="SSF53474">
    <property type="entry name" value="alpha/beta-Hydrolases"/>
    <property type="match status" value="1"/>
</dbReference>
<gene>
    <name evidence="8" type="primary">similar to Neuroligin-4</name>
    <name evidence="8" type="ORF">CLUMA_CG005727</name>
</gene>
<feature type="region of interest" description="Disordered" evidence="4">
    <location>
        <begin position="999"/>
        <end position="1019"/>
    </location>
</feature>
<dbReference type="InterPro" id="IPR051093">
    <property type="entry name" value="Neuroligin/BSAL"/>
</dbReference>
<sequence length="1231" mass="140611">MKFFEQEIFFVFIYLFMLCECHDKQFRWNHSKLLKAESLNYHKSSVSSHDEHATNVKKIVKRDSFLPPQNPSNRNYFRDLISRNEDINEGTVEYTIDPFFSGYHTQKQRKQQSEIHGGSHVRITREVHVRQGRLTGIVREMNVQSRLENVDQFLGIPYAEAPIGSRRFMPPSSPLPWSDVKRANKMESVCPQKLPNLNDPSGYNNGRYDQIKRLLPYLKSESEDCLYLNLYVRSLDDKGPTKNLPVIVFVHGESFEWNSGNPYDGSILASYGQVIVITLNYRLGALGFLKPGLNDQTVANFGLLDIIAALQWIKENVEQFGGDRNSVTLLGYDTGAICVNFLMISPVARGLFHRAILMSGSALSDWALNYNPQQITMQVAKQLNCPIEDPMLGECLRKKSYQEILNVTVMAPEFLTIFGPIVDGLVIPSDPHQFMADSDAFGRFDLLFGMTEIESFNILGREAIQNGIPQIDRDHNIRRYLVNRFDKRPEIAILTTLKEYTNTFLKPKPLTPLDHRDMLLEILSDARLTAPLVQTGIYHSRTNPKCYMYVFAHNSESGDYATISQSIHGEELPYLFGAPLGASGPFQTFYNAQERLLSEAVMRYFSYFAKLGKPTCGLCRFTNMNPIDWEKYDVDWQEFSELNQNYLHLGIPPIISQRYRHKYTKFWNEGLPETMKNANSLTQFNIYGKLWNTVPEPRKTILPMPTGQISMYPIKVEIEGATDDPVRELRHRLQQSRNSFQSTSLKASTESINYEQISSDDQVMLKSETTTILLIAVIVAFLFVNLVGLLIYLYRRKKNLDRKYDNSNIFDDDKRSKFNDTDESFILRKSNNTYESMKRHSPINGYGVGRQTSTSTVDTHMRVNDDMTFGWMVNDVAIRSYPHQNTFAIREKVSVAIDATPNARSNSILRQEPIEVTKAKSMDFGQCGRIICQDVDMDMSMIDEIPFREFRERTTESDSSECSSFSHCEECEINHQNSSFSDPSRSPFYQQEEVTSFIEPRDVNVTSRDDPEKIPLSPEESLNAIRRMNYPKVLPNYPENLHFNDSTKRRSLQIPPQFYQIHNTNTLPNDDNKSRPSPPPRMSSTLGRNNSKENPSRSFMTQPQQAVEPPTVPVPEITSSSLTVGPLVPKSENIYMSMQRKKSLSRENSASSHGENEKNPLPEKSSNEKIHNDEHLYAEIIKNSLVQSPQDGIYSISTGKGEKKLQTMNSQESNSSSSSGSSSTGTIKEIN</sequence>
<evidence type="ECO:0000256" key="5">
    <source>
        <dbReference type="SAM" id="Phobius"/>
    </source>
</evidence>
<feature type="compositionally biased region" description="Low complexity" evidence="4">
    <location>
        <begin position="1210"/>
        <end position="1223"/>
    </location>
</feature>
<keyword evidence="5" id="KW-0472">Membrane</keyword>
<feature type="transmembrane region" description="Helical" evidence="5">
    <location>
        <begin position="772"/>
        <end position="794"/>
    </location>
</feature>
<feature type="compositionally biased region" description="Low complexity" evidence="4">
    <location>
        <begin position="1101"/>
        <end position="1121"/>
    </location>
</feature>
<evidence type="ECO:0000256" key="2">
    <source>
        <dbReference type="ARBA" id="ARBA00022729"/>
    </source>
</evidence>
<feature type="compositionally biased region" description="Polar residues" evidence="4">
    <location>
        <begin position="1188"/>
        <end position="1198"/>
    </location>
</feature>
<feature type="compositionally biased region" description="Basic and acidic residues" evidence="4">
    <location>
        <begin position="999"/>
        <end position="1013"/>
    </location>
</feature>
<dbReference type="InterPro" id="IPR029058">
    <property type="entry name" value="AB_hydrolase_fold"/>
</dbReference>
<feature type="chain" id="PRO_5012317380" evidence="6">
    <location>
        <begin position="22"/>
        <end position="1231"/>
    </location>
</feature>
<feature type="region of interest" description="Disordered" evidence="4">
    <location>
        <begin position="836"/>
        <end position="855"/>
    </location>
</feature>
<keyword evidence="2 6" id="KW-0732">Signal</keyword>
<evidence type="ECO:0000256" key="4">
    <source>
        <dbReference type="SAM" id="MobiDB-lite"/>
    </source>
</evidence>
<feature type="region of interest" description="Disordered" evidence="4">
    <location>
        <begin position="1188"/>
        <end position="1231"/>
    </location>
</feature>
<name>A0A1J1I0C6_9DIPT</name>
<dbReference type="EMBL" id="CVRI01000024">
    <property type="protein sequence ID" value="CRK92278.1"/>
    <property type="molecule type" value="Genomic_DNA"/>
</dbReference>
<dbReference type="Proteomes" id="UP000183832">
    <property type="component" value="Unassembled WGS sequence"/>
</dbReference>
<protein>
    <submittedName>
        <fullName evidence="8">CLUMA_CG005727, isoform A</fullName>
    </submittedName>
</protein>
<feature type="domain" description="Carboxylesterase type B" evidence="7">
    <location>
        <begin position="125"/>
        <end position="667"/>
    </location>
</feature>
<dbReference type="STRING" id="568069.A0A1J1I0C6"/>
<evidence type="ECO:0000259" key="7">
    <source>
        <dbReference type="Pfam" id="PF00135"/>
    </source>
</evidence>
<accession>A0A1J1I0C6</accession>
<dbReference type="InterPro" id="IPR019819">
    <property type="entry name" value="Carboxylesterase_B_CS"/>
</dbReference>
<evidence type="ECO:0000313" key="8">
    <source>
        <dbReference type="EMBL" id="CRK92278.1"/>
    </source>
</evidence>
<feature type="region of interest" description="Disordered" evidence="4">
    <location>
        <begin position="1061"/>
        <end position="1168"/>
    </location>
</feature>
<dbReference type="PANTHER" id="PTHR43903">
    <property type="entry name" value="NEUROLIGIN"/>
    <property type="match status" value="1"/>
</dbReference>
<keyword evidence="3" id="KW-0325">Glycoprotein</keyword>
<keyword evidence="5" id="KW-0812">Transmembrane</keyword>
<keyword evidence="5" id="KW-1133">Transmembrane helix</keyword>
<reference evidence="8 9" key="1">
    <citation type="submission" date="2015-04" db="EMBL/GenBank/DDBJ databases">
        <authorList>
            <person name="Syromyatnikov M.Y."/>
            <person name="Popov V.N."/>
        </authorList>
    </citation>
    <scope>NUCLEOTIDE SEQUENCE [LARGE SCALE GENOMIC DNA]</scope>
</reference>
<evidence type="ECO:0000256" key="3">
    <source>
        <dbReference type="ARBA" id="ARBA00023180"/>
    </source>
</evidence>
<dbReference type="InterPro" id="IPR002018">
    <property type="entry name" value="CarbesteraseB"/>
</dbReference>
<feature type="compositionally biased region" description="Basic and acidic residues" evidence="4">
    <location>
        <begin position="1154"/>
        <end position="1168"/>
    </location>
</feature>
<feature type="signal peptide" evidence="6">
    <location>
        <begin position="1"/>
        <end position="21"/>
    </location>
</feature>
<dbReference type="Gene3D" id="3.40.50.1820">
    <property type="entry name" value="alpha/beta hydrolase"/>
    <property type="match status" value="1"/>
</dbReference>
<dbReference type="AlphaFoldDB" id="A0A1J1I0C6"/>
<organism evidence="8 9">
    <name type="scientific">Clunio marinus</name>
    <dbReference type="NCBI Taxonomy" id="568069"/>
    <lineage>
        <taxon>Eukaryota</taxon>
        <taxon>Metazoa</taxon>
        <taxon>Ecdysozoa</taxon>
        <taxon>Arthropoda</taxon>
        <taxon>Hexapoda</taxon>
        <taxon>Insecta</taxon>
        <taxon>Pterygota</taxon>
        <taxon>Neoptera</taxon>
        <taxon>Endopterygota</taxon>
        <taxon>Diptera</taxon>
        <taxon>Nematocera</taxon>
        <taxon>Chironomoidea</taxon>
        <taxon>Chironomidae</taxon>
        <taxon>Clunio</taxon>
    </lineage>
</organism>
<dbReference type="Pfam" id="PF00135">
    <property type="entry name" value="COesterase"/>
    <property type="match status" value="1"/>
</dbReference>
<dbReference type="PROSITE" id="PS00941">
    <property type="entry name" value="CARBOXYLESTERASE_B_2"/>
    <property type="match status" value="1"/>
</dbReference>
<proteinExistence type="inferred from homology"/>
<keyword evidence="9" id="KW-1185">Reference proteome</keyword>
<evidence type="ECO:0000256" key="6">
    <source>
        <dbReference type="SAM" id="SignalP"/>
    </source>
</evidence>
<evidence type="ECO:0000313" key="9">
    <source>
        <dbReference type="Proteomes" id="UP000183832"/>
    </source>
</evidence>
<dbReference type="OrthoDB" id="3200163at2759"/>
<comment type="similarity">
    <text evidence="1">Belongs to the type-B carboxylesterase/lipase family.</text>
</comment>